<keyword evidence="11" id="KW-1185">Reference proteome</keyword>
<evidence type="ECO:0000256" key="3">
    <source>
        <dbReference type="ARBA" id="ARBA00022553"/>
    </source>
</evidence>
<evidence type="ECO:0000313" key="10">
    <source>
        <dbReference type="EMBL" id="SNR93307.1"/>
    </source>
</evidence>
<dbReference type="PROSITE" id="PS50109">
    <property type="entry name" value="HIS_KIN"/>
    <property type="match status" value="1"/>
</dbReference>
<keyword evidence="4" id="KW-0808">Transferase</keyword>
<dbReference type="InterPro" id="IPR011712">
    <property type="entry name" value="Sig_transdc_His_kin_sub3_dim/P"/>
</dbReference>
<dbReference type="SUPFAM" id="SSF55874">
    <property type="entry name" value="ATPase domain of HSP90 chaperone/DNA topoisomerase II/histidine kinase"/>
    <property type="match status" value="1"/>
</dbReference>
<dbReference type="Pfam" id="PF02518">
    <property type="entry name" value="HATPase_c"/>
    <property type="match status" value="1"/>
</dbReference>
<dbReference type="PANTHER" id="PTHR24421:SF10">
    <property type="entry name" value="NITRATE_NITRITE SENSOR PROTEIN NARQ"/>
    <property type="match status" value="1"/>
</dbReference>
<dbReference type="InterPro" id="IPR005467">
    <property type="entry name" value="His_kinase_dom"/>
</dbReference>
<evidence type="ECO:0000259" key="9">
    <source>
        <dbReference type="PROSITE" id="PS50109"/>
    </source>
</evidence>
<dbReference type="EMBL" id="FZOD01000001">
    <property type="protein sequence ID" value="SNR93307.1"/>
    <property type="molecule type" value="Genomic_DNA"/>
</dbReference>
<dbReference type="InterPro" id="IPR050482">
    <property type="entry name" value="Sensor_HK_TwoCompSys"/>
</dbReference>
<evidence type="ECO:0000256" key="7">
    <source>
        <dbReference type="ARBA" id="ARBA00022840"/>
    </source>
</evidence>
<dbReference type="InterPro" id="IPR036890">
    <property type="entry name" value="HATPase_C_sf"/>
</dbReference>
<dbReference type="InterPro" id="IPR029016">
    <property type="entry name" value="GAF-like_dom_sf"/>
</dbReference>
<dbReference type="Proteomes" id="UP000198282">
    <property type="component" value="Unassembled WGS sequence"/>
</dbReference>
<keyword evidence="7" id="KW-0067">ATP-binding</keyword>
<dbReference type="GO" id="GO:0000155">
    <property type="term" value="F:phosphorelay sensor kinase activity"/>
    <property type="evidence" value="ECO:0007669"/>
    <property type="project" value="InterPro"/>
</dbReference>
<evidence type="ECO:0000256" key="4">
    <source>
        <dbReference type="ARBA" id="ARBA00022679"/>
    </source>
</evidence>
<dbReference type="GO" id="GO:0005524">
    <property type="term" value="F:ATP binding"/>
    <property type="evidence" value="ECO:0007669"/>
    <property type="project" value="UniProtKB-KW"/>
</dbReference>
<comment type="catalytic activity">
    <reaction evidence="1">
        <text>ATP + protein L-histidine = ADP + protein N-phospho-L-histidine.</text>
        <dbReference type="EC" id="2.7.13.3"/>
    </reaction>
</comment>
<dbReference type="CDD" id="cd16917">
    <property type="entry name" value="HATPase_UhpB-NarQ-NarX-like"/>
    <property type="match status" value="1"/>
</dbReference>
<dbReference type="OrthoDB" id="5242012at2"/>
<dbReference type="Gene3D" id="3.30.565.10">
    <property type="entry name" value="Histidine kinase-like ATPase, C-terminal domain"/>
    <property type="match status" value="1"/>
</dbReference>
<keyword evidence="5" id="KW-0547">Nucleotide-binding</keyword>
<dbReference type="Gene3D" id="3.30.450.40">
    <property type="match status" value="1"/>
</dbReference>
<dbReference type="Pfam" id="PF01590">
    <property type="entry name" value="GAF"/>
    <property type="match status" value="1"/>
</dbReference>
<keyword evidence="6" id="KW-0418">Kinase</keyword>
<dbReference type="GO" id="GO:0016020">
    <property type="term" value="C:membrane"/>
    <property type="evidence" value="ECO:0007669"/>
    <property type="project" value="InterPro"/>
</dbReference>
<evidence type="ECO:0000256" key="8">
    <source>
        <dbReference type="ARBA" id="ARBA00023012"/>
    </source>
</evidence>
<dbReference type="RefSeq" id="WP_089205280.1">
    <property type="nucleotide sequence ID" value="NZ_FZOD01000001.1"/>
</dbReference>
<evidence type="ECO:0000256" key="2">
    <source>
        <dbReference type="ARBA" id="ARBA00012438"/>
    </source>
</evidence>
<keyword evidence="3" id="KW-0597">Phosphoprotein</keyword>
<dbReference type="AlphaFoldDB" id="A0A239ACE5"/>
<reference evidence="10 11" key="1">
    <citation type="submission" date="2017-06" db="EMBL/GenBank/DDBJ databases">
        <authorList>
            <person name="Kim H.J."/>
            <person name="Triplett B.A."/>
        </authorList>
    </citation>
    <scope>NUCLEOTIDE SEQUENCE [LARGE SCALE GENOMIC DNA]</scope>
    <source>
        <strain evidence="10 11">CGMCC 4.2132</strain>
    </source>
</reference>
<evidence type="ECO:0000313" key="11">
    <source>
        <dbReference type="Proteomes" id="UP000198282"/>
    </source>
</evidence>
<name>A0A239ACE5_9ACTN</name>
<dbReference type="GO" id="GO:0046983">
    <property type="term" value="F:protein dimerization activity"/>
    <property type="evidence" value="ECO:0007669"/>
    <property type="project" value="InterPro"/>
</dbReference>
<accession>A0A239ACE5</accession>
<protein>
    <recommendedName>
        <fullName evidence="2">histidine kinase</fullName>
        <ecNumber evidence="2">2.7.13.3</ecNumber>
    </recommendedName>
</protein>
<dbReference type="SMART" id="SM00387">
    <property type="entry name" value="HATPase_c"/>
    <property type="match status" value="1"/>
</dbReference>
<evidence type="ECO:0000256" key="1">
    <source>
        <dbReference type="ARBA" id="ARBA00000085"/>
    </source>
</evidence>
<dbReference type="InterPro" id="IPR003594">
    <property type="entry name" value="HATPase_dom"/>
</dbReference>
<keyword evidence="8" id="KW-0902">Two-component regulatory system</keyword>
<proteinExistence type="predicted"/>
<dbReference type="PANTHER" id="PTHR24421">
    <property type="entry name" value="NITRATE/NITRITE SENSOR PROTEIN NARX-RELATED"/>
    <property type="match status" value="1"/>
</dbReference>
<gene>
    <name evidence="10" type="ORF">SAMN05216276_1001298</name>
</gene>
<dbReference type="SMART" id="SM00065">
    <property type="entry name" value="GAF"/>
    <property type="match status" value="1"/>
</dbReference>
<sequence>MLDRVFNTMSASLWKSRDSLRRLVREQASLHRLATLIARGEPPSMIFAAVPKEVGEVLGADLTRMLRYEPDQTATVIGAWGGPEKVLPTGTNWTIVGSNVPSMTLQENAPVRMDCFIDAVSPLCVFLREHGIRSGIGTPIAVEGKCWGVMTAFSTHNRLLPRGAETHICDFTDLVAITIANAQARTDLTASRARIVAATDQARHRVERDLHDGTQQRLISLVLDLRTAEHNVPDDAPELKAQLFKIAAGLTDALNDLAETVHGIHPAILTQGGLRPAISGLARRSAVPVNLDVHIPTRLPETIEITTYYIVAESLANAAKHAQASGVHVEANVRDGRLHLSVRDDGVGAADAGQGSGLTGLIDRVEALYGSIEITSPAGQGTLLRVELPITSG</sequence>
<dbReference type="Pfam" id="PF07730">
    <property type="entry name" value="HisKA_3"/>
    <property type="match status" value="1"/>
</dbReference>
<dbReference type="SUPFAM" id="SSF55781">
    <property type="entry name" value="GAF domain-like"/>
    <property type="match status" value="1"/>
</dbReference>
<evidence type="ECO:0000256" key="5">
    <source>
        <dbReference type="ARBA" id="ARBA00022741"/>
    </source>
</evidence>
<evidence type="ECO:0000256" key="6">
    <source>
        <dbReference type="ARBA" id="ARBA00022777"/>
    </source>
</evidence>
<organism evidence="10 11">
    <name type="scientific">Streptosporangium subroseum</name>
    <dbReference type="NCBI Taxonomy" id="106412"/>
    <lineage>
        <taxon>Bacteria</taxon>
        <taxon>Bacillati</taxon>
        <taxon>Actinomycetota</taxon>
        <taxon>Actinomycetes</taxon>
        <taxon>Streptosporangiales</taxon>
        <taxon>Streptosporangiaceae</taxon>
        <taxon>Streptosporangium</taxon>
    </lineage>
</organism>
<dbReference type="EC" id="2.7.13.3" evidence="2"/>
<dbReference type="InterPro" id="IPR003018">
    <property type="entry name" value="GAF"/>
</dbReference>
<dbReference type="Gene3D" id="1.20.5.1930">
    <property type="match status" value="1"/>
</dbReference>
<feature type="domain" description="Histidine kinase" evidence="9">
    <location>
        <begin position="310"/>
        <end position="392"/>
    </location>
</feature>